<dbReference type="Pfam" id="PF11695">
    <property type="entry name" value="DUF3291"/>
    <property type="match status" value="1"/>
</dbReference>
<dbReference type="SUPFAM" id="SSF54909">
    <property type="entry name" value="Dimeric alpha+beta barrel"/>
    <property type="match status" value="1"/>
</dbReference>
<proteinExistence type="predicted"/>
<feature type="domain" description="DUF3291" evidence="1">
    <location>
        <begin position="4"/>
        <end position="139"/>
    </location>
</feature>
<organism evidence="2 3">
    <name type="scientific">Pseudomonas fluorescens</name>
    <dbReference type="NCBI Taxonomy" id="294"/>
    <lineage>
        <taxon>Bacteria</taxon>
        <taxon>Pseudomonadati</taxon>
        <taxon>Pseudomonadota</taxon>
        <taxon>Gammaproteobacteria</taxon>
        <taxon>Pseudomonadales</taxon>
        <taxon>Pseudomonadaceae</taxon>
        <taxon>Pseudomonas</taxon>
    </lineage>
</organism>
<dbReference type="AlphaFoldDB" id="A0A423N750"/>
<dbReference type="EMBL" id="MOBY01000010">
    <property type="protein sequence ID" value="RON93920.1"/>
    <property type="molecule type" value="Genomic_DNA"/>
</dbReference>
<dbReference type="RefSeq" id="WP_123376034.1">
    <property type="nucleotide sequence ID" value="NZ_MOBY01000010.1"/>
</dbReference>
<protein>
    <recommendedName>
        <fullName evidence="1">DUF3291 domain-containing protein</fullName>
    </recommendedName>
</protein>
<reference evidence="2 3" key="1">
    <citation type="submission" date="2016-10" db="EMBL/GenBank/DDBJ databases">
        <title>Comparative genome analysis of multiple Pseudomonas spp. focuses on biocontrol and plant growth promoting traits.</title>
        <authorList>
            <person name="Tao X.-Y."/>
            <person name="Taylor C.G."/>
        </authorList>
    </citation>
    <scope>NUCLEOTIDE SEQUENCE [LARGE SCALE GENOMIC DNA]</scope>
    <source>
        <strain evidence="2 3">2F9</strain>
    </source>
</reference>
<evidence type="ECO:0000259" key="1">
    <source>
        <dbReference type="Pfam" id="PF11695"/>
    </source>
</evidence>
<comment type="caution">
    <text evidence="2">The sequence shown here is derived from an EMBL/GenBank/DDBJ whole genome shotgun (WGS) entry which is preliminary data.</text>
</comment>
<evidence type="ECO:0000313" key="3">
    <source>
        <dbReference type="Proteomes" id="UP000283650"/>
    </source>
</evidence>
<dbReference type="InterPro" id="IPR021708">
    <property type="entry name" value="DUF3291"/>
</dbReference>
<accession>A0A423N750</accession>
<name>A0A423N750_PSEFL</name>
<dbReference type="Proteomes" id="UP000283650">
    <property type="component" value="Unassembled WGS sequence"/>
</dbReference>
<gene>
    <name evidence="2" type="ORF">BK672_16685</name>
</gene>
<evidence type="ECO:0000313" key="2">
    <source>
        <dbReference type="EMBL" id="RON93920.1"/>
    </source>
</evidence>
<sequence length="147" mass="17055">MAILAQFDLVKPKHLKSDPRMDGFYSSTAYVNGLADAHPGFIWREVQDNQQLLDELWGEGYLYTLSLWKSPAALKDFLYKTPHNDFRLRGAEWFLPISKPRVVMWWVDEGHIPTLHEAHQRLQLLWEIGPSREAFDLKSSESAMVLS</sequence>
<dbReference type="InterPro" id="IPR011008">
    <property type="entry name" value="Dimeric_a/b-barrel"/>
</dbReference>